<evidence type="ECO:0000259" key="1">
    <source>
        <dbReference type="PROSITE" id="PS50097"/>
    </source>
</evidence>
<reference evidence="2 3" key="1">
    <citation type="submission" date="2020-01" db="EMBL/GenBank/DDBJ databases">
        <authorList>
            <person name="Gupta K D."/>
        </authorList>
    </citation>
    <scope>NUCLEOTIDE SEQUENCE [LARGE SCALE GENOMIC DNA]</scope>
</reference>
<dbReference type="InterPro" id="IPR011333">
    <property type="entry name" value="SKP1/BTB/POZ_sf"/>
</dbReference>
<proteinExistence type="predicted"/>
<organism evidence="2 3">
    <name type="scientific">Cyclocybe aegerita</name>
    <name type="common">Black poplar mushroom</name>
    <name type="synonym">Agrocybe aegerita</name>
    <dbReference type="NCBI Taxonomy" id="1973307"/>
    <lineage>
        <taxon>Eukaryota</taxon>
        <taxon>Fungi</taxon>
        <taxon>Dikarya</taxon>
        <taxon>Basidiomycota</taxon>
        <taxon>Agaricomycotina</taxon>
        <taxon>Agaricomycetes</taxon>
        <taxon>Agaricomycetidae</taxon>
        <taxon>Agaricales</taxon>
        <taxon>Agaricineae</taxon>
        <taxon>Bolbitiaceae</taxon>
        <taxon>Cyclocybe</taxon>
    </lineage>
</organism>
<dbReference type="AlphaFoldDB" id="A0A8S0Y082"/>
<comment type="caution">
    <text evidence="2">The sequence shown here is derived from an EMBL/GenBank/DDBJ whole genome shotgun (WGS) entry which is preliminary data.</text>
</comment>
<dbReference type="EMBL" id="CACVBS010000090">
    <property type="protein sequence ID" value="CAA7270521.1"/>
    <property type="molecule type" value="Genomic_DNA"/>
</dbReference>
<dbReference type="Proteomes" id="UP000467700">
    <property type="component" value="Unassembled WGS sequence"/>
</dbReference>
<evidence type="ECO:0000313" key="2">
    <source>
        <dbReference type="EMBL" id="CAA7270521.1"/>
    </source>
</evidence>
<sequence length="284" mass="32565">MDPNYNHENFNTDDYQKDSDLWHDDGNIHVRAETTIFRVHRSILAGRSLFFRDILYKNTNHPSRENQDPLPLTLFEKDGDVKLMLLAIYNLNFIQNPLANVELKTAVSMLYLGFAYKIGLLFELALKHLSSLFPTTLEKWDNPSAATVIVPRSDEDFLSTLLQIVVHAANARIWWLLPALLHSCCTHSLIDIVKNDIYKKKLTEHQLFWDISQLKDASRKEPVGKSRGSGIWNRSNGGAIPPWKDYPVQEGKGSSSRGSVFRASIDVGNCMKKEEKPFGRYYRQ</sequence>
<name>A0A8S0Y082_CYCAE</name>
<dbReference type="SUPFAM" id="SSF54695">
    <property type="entry name" value="POZ domain"/>
    <property type="match status" value="1"/>
</dbReference>
<dbReference type="Pfam" id="PF00651">
    <property type="entry name" value="BTB"/>
    <property type="match status" value="1"/>
</dbReference>
<accession>A0A8S0Y082</accession>
<dbReference type="Gene3D" id="3.30.710.10">
    <property type="entry name" value="Potassium Channel Kv1.1, Chain A"/>
    <property type="match status" value="1"/>
</dbReference>
<dbReference type="CDD" id="cd18186">
    <property type="entry name" value="BTB_POZ_ZBTB_KLHL-like"/>
    <property type="match status" value="1"/>
</dbReference>
<dbReference type="InterPro" id="IPR000210">
    <property type="entry name" value="BTB/POZ_dom"/>
</dbReference>
<gene>
    <name evidence="2" type="ORF">AAE3_LOCUS12753</name>
</gene>
<protein>
    <recommendedName>
        <fullName evidence="1">BTB domain-containing protein</fullName>
    </recommendedName>
</protein>
<evidence type="ECO:0000313" key="3">
    <source>
        <dbReference type="Proteomes" id="UP000467700"/>
    </source>
</evidence>
<keyword evidence="3" id="KW-1185">Reference proteome</keyword>
<dbReference type="OrthoDB" id="3036049at2759"/>
<feature type="domain" description="BTB" evidence="1">
    <location>
        <begin position="24"/>
        <end position="90"/>
    </location>
</feature>
<dbReference type="PROSITE" id="PS50097">
    <property type="entry name" value="BTB"/>
    <property type="match status" value="1"/>
</dbReference>